<feature type="compositionally biased region" description="Low complexity" evidence="2">
    <location>
        <begin position="713"/>
        <end position="732"/>
    </location>
</feature>
<feature type="coiled-coil region" evidence="1">
    <location>
        <begin position="572"/>
        <end position="675"/>
    </location>
</feature>
<feature type="compositionally biased region" description="Polar residues" evidence="2">
    <location>
        <begin position="422"/>
        <end position="443"/>
    </location>
</feature>
<feature type="compositionally biased region" description="Basic and acidic residues" evidence="2">
    <location>
        <begin position="761"/>
        <end position="780"/>
    </location>
</feature>
<dbReference type="EMBL" id="JANBOI010000314">
    <property type="protein sequence ID" value="KAJ1731571.1"/>
    <property type="molecule type" value="Genomic_DNA"/>
</dbReference>
<evidence type="ECO:0000256" key="1">
    <source>
        <dbReference type="SAM" id="Coils"/>
    </source>
</evidence>
<proteinExistence type="predicted"/>
<dbReference type="OrthoDB" id="5554021at2759"/>
<keyword evidence="4" id="KW-1185">Reference proteome</keyword>
<feature type="compositionally biased region" description="Low complexity" evidence="2">
    <location>
        <begin position="963"/>
        <end position="972"/>
    </location>
</feature>
<reference evidence="3" key="1">
    <citation type="submission" date="2022-07" db="EMBL/GenBank/DDBJ databases">
        <title>Phylogenomic reconstructions and comparative analyses of Kickxellomycotina fungi.</title>
        <authorList>
            <person name="Reynolds N.K."/>
            <person name="Stajich J.E."/>
            <person name="Barry K."/>
            <person name="Grigoriev I.V."/>
            <person name="Crous P."/>
            <person name="Smith M.E."/>
        </authorList>
    </citation>
    <scope>NUCLEOTIDE SEQUENCE</scope>
    <source>
        <strain evidence="3">BCRC 34381</strain>
    </source>
</reference>
<protein>
    <submittedName>
        <fullName evidence="3">Uncharacterized protein</fullName>
    </submittedName>
</protein>
<dbReference type="Proteomes" id="UP001143981">
    <property type="component" value="Unassembled WGS sequence"/>
</dbReference>
<evidence type="ECO:0000256" key="2">
    <source>
        <dbReference type="SAM" id="MobiDB-lite"/>
    </source>
</evidence>
<feature type="region of interest" description="Disordered" evidence="2">
    <location>
        <begin position="947"/>
        <end position="986"/>
    </location>
</feature>
<sequence length="986" mass="107858">MYARNFVSPTSPRGQHHFRPAENGLAIDTRNVGHYHDEAGPDSREIYNSATPLSRRNSQQQPQQWQGAAAMHRSTSAVSRPQAVHGSPDRLAGAVPLGPYTRAAGVQGGQAELAPVVAWGHIIAGSGGQVAGVHTPQTRHFERETRPHRVEGAASPLNSAVRQDVFTTPPTAHRASISTVLSAGPRQLDAAHVTPRMRVRNNTTGTPSYVSHSQSEFDTYNGRSVATAFGLESQFSRPNFDDSSMYAHTPGRDPYQAAMHATGRNRGSMGASAGPRGGAGHQENFLTPDSPNVAAFGARPRGHSRVSSMVSPASRARAIEDTHNALNGGARAGRGAPAAQTPDERRGQRMRAAHSWLPSATGGGARDTQSDTFAWGLPGATRSRAGSFAVSGAGRQLTQDQQMQIQRGNGLSVEPGRHPHRTSYTGSGQRSHTPPPIGSSQQRGAHHVPPARSGEAGSSFVSASARKSRHQSQQQKSNKTPIRSNWFHKAEALNDSDLKDQEFLSSDEEDFGDEVRGYAGDMVAQQKLIQKQQRSIFDLNMQCKMLQTAMDSSTKEPYEALLSDFGRTCASNRRANRELEQLRSEREVLREQCAQLEDTLANPPPCMAPHGLSEEEQEQVARLEEALEDAQRDLEAEAALAKQRIHHLEDKDMQIRQLQEELTRERLNSEHWRQQAMDLRAVAASAQPLQKRASGTLPSADSYGPTSARRRTGTTTTASETATVRAASEDSGSSGGDERVAGPNGKPMPRDGLESALQQSEQKRRQLEETARRAEKKMRDYEEQRRVLQLEMKRMQENRLALHTTSDQAEIVRLADENETLKDNLDALQQQLVDARADAQAHAEAALTAISSLKLDSDEEVEGSAAQRAEIARLKLECRDFEQQTKVHEASVRNLTEELEHSRSQMQRLCHDYLRPRLRELTVGAAQAESVYDHVRRWSQLKVVVPPEDETAPTKSSARHPVRVAPLAPAPATTGFGLGRPAGASR</sequence>
<organism evidence="3 4">
    <name type="scientific">Coemansia biformis</name>
    <dbReference type="NCBI Taxonomy" id="1286918"/>
    <lineage>
        <taxon>Eukaryota</taxon>
        <taxon>Fungi</taxon>
        <taxon>Fungi incertae sedis</taxon>
        <taxon>Zoopagomycota</taxon>
        <taxon>Kickxellomycotina</taxon>
        <taxon>Kickxellomycetes</taxon>
        <taxon>Kickxellales</taxon>
        <taxon>Kickxellaceae</taxon>
        <taxon>Coemansia</taxon>
    </lineage>
</organism>
<gene>
    <name evidence="3" type="ORF">LPJ61_002470</name>
</gene>
<comment type="caution">
    <text evidence="3">The sequence shown here is derived from an EMBL/GenBank/DDBJ whole genome shotgun (WGS) entry which is preliminary data.</text>
</comment>
<name>A0A9W8CX68_9FUNG</name>
<evidence type="ECO:0000313" key="4">
    <source>
        <dbReference type="Proteomes" id="UP001143981"/>
    </source>
</evidence>
<evidence type="ECO:0000313" key="3">
    <source>
        <dbReference type="EMBL" id="KAJ1731571.1"/>
    </source>
</evidence>
<feature type="region of interest" description="Disordered" evidence="2">
    <location>
        <begin position="52"/>
        <end position="88"/>
    </location>
</feature>
<accession>A0A9W8CX68</accession>
<keyword evidence="1" id="KW-0175">Coiled coil</keyword>
<feature type="region of interest" description="Disordered" evidence="2">
    <location>
        <begin position="684"/>
        <end position="780"/>
    </location>
</feature>
<feature type="compositionally biased region" description="Polar residues" evidence="2">
    <location>
        <begin position="396"/>
        <end position="409"/>
    </location>
</feature>
<feature type="region of interest" description="Disordered" evidence="2">
    <location>
        <begin position="325"/>
        <end position="487"/>
    </location>
</feature>
<dbReference type="AlphaFoldDB" id="A0A9W8CX68"/>